<evidence type="ECO:0000256" key="3">
    <source>
        <dbReference type="ARBA" id="ARBA00022525"/>
    </source>
</evidence>
<keyword evidence="5" id="KW-1015">Disulfide bond</keyword>
<dbReference type="PANTHER" id="PTHR11848">
    <property type="entry name" value="TGF-BETA FAMILY"/>
    <property type="match status" value="1"/>
</dbReference>
<name>A0A6P6XMF6_DERPT</name>
<dbReference type="CDD" id="cd13752">
    <property type="entry name" value="TGF_beta_INHB"/>
    <property type="match status" value="1"/>
</dbReference>
<dbReference type="SMART" id="SM00204">
    <property type="entry name" value="TGFB"/>
    <property type="match status" value="1"/>
</dbReference>
<dbReference type="InterPro" id="IPR001839">
    <property type="entry name" value="TGF-b_C"/>
</dbReference>
<dbReference type="PANTHER" id="PTHR11848:SF309">
    <property type="entry name" value="INHIBIN BETA CHAIN"/>
    <property type="match status" value="1"/>
</dbReference>
<dbReference type="GO" id="GO:0008083">
    <property type="term" value="F:growth factor activity"/>
    <property type="evidence" value="ECO:0007669"/>
    <property type="project" value="UniProtKB-KW"/>
</dbReference>
<dbReference type="InterPro" id="IPR029034">
    <property type="entry name" value="Cystine-knot_cytokine"/>
</dbReference>
<evidence type="ECO:0000313" key="9">
    <source>
        <dbReference type="Proteomes" id="UP000515146"/>
    </source>
</evidence>
<evidence type="ECO:0000256" key="5">
    <source>
        <dbReference type="ARBA" id="ARBA00023157"/>
    </source>
</evidence>
<keyword evidence="4 6" id="KW-0339">Growth factor</keyword>
<evidence type="ECO:0000256" key="2">
    <source>
        <dbReference type="ARBA" id="ARBA00006656"/>
    </source>
</evidence>
<keyword evidence="9" id="KW-1185">Reference proteome</keyword>
<feature type="compositionally biased region" description="Basic residues" evidence="7">
    <location>
        <begin position="144"/>
        <end position="153"/>
    </location>
</feature>
<dbReference type="AlphaFoldDB" id="A0A6P6XMF6"/>
<feature type="compositionally biased region" description="Polar residues" evidence="7">
    <location>
        <begin position="408"/>
        <end position="419"/>
    </location>
</feature>
<dbReference type="InParanoid" id="A0A6P6XMF6"/>
<dbReference type="GO" id="GO:0005615">
    <property type="term" value="C:extracellular space"/>
    <property type="evidence" value="ECO:0007669"/>
    <property type="project" value="TreeGrafter"/>
</dbReference>
<dbReference type="OrthoDB" id="6516235at2759"/>
<protein>
    <submittedName>
        <fullName evidence="10">Inhibin beta chain-like</fullName>
    </submittedName>
</protein>
<dbReference type="SUPFAM" id="SSF57501">
    <property type="entry name" value="Cystine-knot cytokines"/>
    <property type="match status" value="1"/>
</dbReference>
<feature type="region of interest" description="Disordered" evidence="7">
    <location>
        <begin position="135"/>
        <end position="155"/>
    </location>
</feature>
<keyword evidence="3" id="KW-0964">Secreted</keyword>
<sequence>MMNMMKTSTTLETMSTTNNINIFPLLIVSATKLSPYQLSQQQQQQRISPYHQHDRLYPFERAQYTEHLQLDRSHSNNNENKQAKIDSKTLEQLRLDSVKNRLLTKLNLEIPPKTTDITEADREEIRELIRRTGLEMIGTTDQHQHRKRRHRKSLISSADEFHSNDDFDEYDDDEDDSHEEYKKEASEMVIFAEPGNNLDGHILLTLKAPDNLNKINVTQSIFWLRLIMNRRLLNRMDLQSRAKILEKSAKVNLYRLADNTLMTNTRIPRIHSRSFFQKHSSFLNDNNNNQNHHNNNDEEIKLKKLSFQLLATHQLKSLKHGWIKFDLTKSINNWFKSVKQQQNAGDLGKKLILLVDCPDCNNIIGVDLGNGQQQQQHSSGSNRSKSIISTFTNHHFHNHNHNHFHNNQKSNDNNISTIKKSGKNGRKHRHFRPYLLLKTEMLVKSRQRRHSYNCEDVKKGTCCKQKLYVDFKDIGWSWIIYPEGFIANYCMGDCQYSHTNDLYAFPHSHVLDNYRVVHKNETISTCCSPSKLSPLSVVYYDNNKNPIKRDIENMIVDECGCTF</sequence>
<proteinExistence type="inferred from homology"/>
<dbReference type="InterPro" id="IPR015615">
    <property type="entry name" value="TGF-beta-rel"/>
</dbReference>
<gene>
    <name evidence="10" type="primary">LOC113789352</name>
</gene>
<dbReference type="KEGG" id="dpte:113789352"/>
<reference evidence="10" key="1">
    <citation type="submission" date="2025-08" db="UniProtKB">
        <authorList>
            <consortium name="RefSeq"/>
        </authorList>
    </citation>
    <scope>IDENTIFICATION</scope>
    <source>
        <strain evidence="10">Airmid</strain>
    </source>
</reference>
<feature type="region of interest" description="Disordered" evidence="7">
    <location>
        <begin position="398"/>
        <end position="427"/>
    </location>
</feature>
<dbReference type="Gene3D" id="2.60.120.970">
    <property type="match status" value="1"/>
</dbReference>
<dbReference type="Proteomes" id="UP000515146">
    <property type="component" value="Unplaced"/>
</dbReference>
<organism evidence="9 10">
    <name type="scientific">Dermatophagoides pteronyssinus</name>
    <name type="common">European house dust mite</name>
    <dbReference type="NCBI Taxonomy" id="6956"/>
    <lineage>
        <taxon>Eukaryota</taxon>
        <taxon>Metazoa</taxon>
        <taxon>Ecdysozoa</taxon>
        <taxon>Arthropoda</taxon>
        <taxon>Chelicerata</taxon>
        <taxon>Arachnida</taxon>
        <taxon>Acari</taxon>
        <taxon>Acariformes</taxon>
        <taxon>Sarcoptiformes</taxon>
        <taxon>Astigmata</taxon>
        <taxon>Psoroptidia</taxon>
        <taxon>Analgoidea</taxon>
        <taxon>Pyroglyphidae</taxon>
        <taxon>Dermatophagoidinae</taxon>
        <taxon>Dermatophagoides</taxon>
    </lineage>
</organism>
<comment type="similarity">
    <text evidence="2 6">Belongs to the TGF-beta family.</text>
</comment>
<feature type="domain" description="TGF-beta family profile" evidence="8">
    <location>
        <begin position="446"/>
        <end position="562"/>
    </location>
</feature>
<evidence type="ECO:0000256" key="4">
    <source>
        <dbReference type="ARBA" id="ARBA00023030"/>
    </source>
</evidence>
<dbReference type="Pfam" id="PF00019">
    <property type="entry name" value="TGF_beta"/>
    <property type="match status" value="1"/>
</dbReference>
<accession>A0A6P6XMF6</accession>
<dbReference type="Gene3D" id="2.10.90.10">
    <property type="entry name" value="Cystine-knot cytokines"/>
    <property type="match status" value="1"/>
</dbReference>
<comment type="subcellular location">
    <subcellularLocation>
        <location evidence="1">Secreted</location>
    </subcellularLocation>
</comment>
<evidence type="ECO:0000259" key="8">
    <source>
        <dbReference type="PROSITE" id="PS51362"/>
    </source>
</evidence>
<evidence type="ECO:0000313" key="10">
    <source>
        <dbReference type="RefSeq" id="XP_027194675.1"/>
    </source>
</evidence>
<evidence type="ECO:0000256" key="6">
    <source>
        <dbReference type="RuleBase" id="RU000354"/>
    </source>
</evidence>
<evidence type="ECO:0000256" key="1">
    <source>
        <dbReference type="ARBA" id="ARBA00004613"/>
    </source>
</evidence>
<evidence type="ECO:0000256" key="7">
    <source>
        <dbReference type="SAM" id="MobiDB-lite"/>
    </source>
</evidence>
<dbReference type="GO" id="GO:0005125">
    <property type="term" value="F:cytokine activity"/>
    <property type="evidence" value="ECO:0007669"/>
    <property type="project" value="TreeGrafter"/>
</dbReference>
<dbReference type="PROSITE" id="PS00250">
    <property type="entry name" value="TGF_BETA_1"/>
    <property type="match status" value="1"/>
</dbReference>
<dbReference type="PROSITE" id="PS51362">
    <property type="entry name" value="TGF_BETA_2"/>
    <property type="match status" value="1"/>
</dbReference>
<dbReference type="RefSeq" id="XP_027194675.1">
    <property type="nucleotide sequence ID" value="XM_027338874.1"/>
</dbReference>
<dbReference type="InterPro" id="IPR017948">
    <property type="entry name" value="TGFb_CS"/>
</dbReference>